<keyword evidence="4" id="KW-1185">Reference proteome</keyword>
<feature type="coiled-coil region" evidence="1">
    <location>
        <begin position="287"/>
        <end position="314"/>
    </location>
</feature>
<feature type="region of interest" description="Disordered" evidence="2">
    <location>
        <begin position="1"/>
        <end position="78"/>
    </location>
</feature>
<evidence type="ECO:0000313" key="4">
    <source>
        <dbReference type="Proteomes" id="UP000585474"/>
    </source>
</evidence>
<evidence type="ECO:0000256" key="1">
    <source>
        <dbReference type="SAM" id="Coils"/>
    </source>
</evidence>
<comment type="caution">
    <text evidence="3">The sequence shown here is derived from an EMBL/GenBank/DDBJ whole genome shotgun (WGS) entry which is preliminary data.</text>
</comment>
<evidence type="ECO:0000313" key="3">
    <source>
        <dbReference type="EMBL" id="GFY98788.1"/>
    </source>
</evidence>
<dbReference type="PANTHER" id="PTHR31016:SF2">
    <property type="entry name" value="OS04G0228100 PROTEIN"/>
    <property type="match status" value="1"/>
</dbReference>
<feature type="compositionally biased region" description="Polar residues" evidence="2">
    <location>
        <begin position="53"/>
        <end position="77"/>
    </location>
</feature>
<dbReference type="Proteomes" id="UP000585474">
    <property type="component" value="Unassembled WGS sequence"/>
</dbReference>
<reference evidence="3 4" key="1">
    <citation type="submission" date="2019-07" db="EMBL/GenBank/DDBJ databases">
        <title>De Novo Assembly of kiwifruit Actinidia rufa.</title>
        <authorList>
            <person name="Sugita-Konishi S."/>
            <person name="Sato K."/>
            <person name="Mori E."/>
            <person name="Abe Y."/>
            <person name="Kisaki G."/>
            <person name="Hamano K."/>
            <person name="Suezawa K."/>
            <person name="Otani M."/>
            <person name="Fukuda T."/>
            <person name="Manabe T."/>
            <person name="Gomi K."/>
            <person name="Tabuchi M."/>
            <person name="Akimitsu K."/>
            <person name="Kataoka I."/>
        </authorList>
    </citation>
    <scope>NUCLEOTIDE SEQUENCE [LARGE SCALE GENOMIC DNA]</scope>
    <source>
        <strain evidence="4">cv. Fuchu</strain>
    </source>
</reference>
<feature type="compositionally biased region" description="Acidic residues" evidence="2">
    <location>
        <begin position="1"/>
        <end position="10"/>
    </location>
</feature>
<feature type="compositionally biased region" description="Basic and acidic residues" evidence="2">
    <location>
        <begin position="20"/>
        <end position="31"/>
    </location>
</feature>
<dbReference type="PANTHER" id="PTHR31016">
    <property type="entry name" value="OS04G0228100 PROTEIN"/>
    <property type="match status" value="1"/>
</dbReference>
<dbReference type="OrthoDB" id="1924603at2759"/>
<feature type="compositionally biased region" description="Basic and acidic residues" evidence="2">
    <location>
        <begin position="171"/>
        <end position="224"/>
    </location>
</feature>
<keyword evidence="1" id="KW-0175">Coiled coil</keyword>
<dbReference type="AlphaFoldDB" id="A0A7J0FJB1"/>
<feature type="compositionally biased region" description="Polar residues" evidence="2">
    <location>
        <begin position="36"/>
        <end position="46"/>
    </location>
</feature>
<accession>A0A7J0FJB1</accession>
<organism evidence="3 4">
    <name type="scientific">Actinidia rufa</name>
    <dbReference type="NCBI Taxonomy" id="165716"/>
    <lineage>
        <taxon>Eukaryota</taxon>
        <taxon>Viridiplantae</taxon>
        <taxon>Streptophyta</taxon>
        <taxon>Embryophyta</taxon>
        <taxon>Tracheophyta</taxon>
        <taxon>Spermatophyta</taxon>
        <taxon>Magnoliopsida</taxon>
        <taxon>eudicotyledons</taxon>
        <taxon>Gunneridae</taxon>
        <taxon>Pentapetalae</taxon>
        <taxon>asterids</taxon>
        <taxon>Ericales</taxon>
        <taxon>Actinidiaceae</taxon>
        <taxon>Actinidia</taxon>
    </lineage>
</organism>
<dbReference type="EMBL" id="BJWL01000013">
    <property type="protein sequence ID" value="GFY98788.1"/>
    <property type="molecule type" value="Genomic_DNA"/>
</dbReference>
<gene>
    <name evidence="3" type="ORF">Acr_13g0001890</name>
</gene>
<proteinExistence type="predicted"/>
<name>A0A7J0FJB1_9ERIC</name>
<evidence type="ECO:0000256" key="2">
    <source>
        <dbReference type="SAM" id="MobiDB-lite"/>
    </source>
</evidence>
<sequence>MDLEATEEEIREGKVWPNRGEGEQGEKKWGEIPKSGSISFRQTSSPMAAASVESPTSDSLNKESASCKNSSPMFSPSSDKRFWSALRTRIDTILENRKPNDLSFATQLNAGESDRAKRMKEDSMLLIRGFDSVAHSLSQLSQNLDNALQGARDLARPPTLTEIYHSAIETAKNRDEEPKEAKEEENKDSDEGKRGLKRKLEEHGDDSQKEETEKGPKEMGKLDKAKNLAISMATKAASLGRELKSIKSDLCFVQERCAILEEENRRLRDGFAKGIRPEEDDLVRLQLEALLAEKSRLANENANLTRENQCLHQLVEYHQITSQELSASYEHAIRGMFLDFSSPPPSIQEEEDDDGNGVITTPRTRIFGLCTALDECYDDDNNSMR</sequence>
<protein>
    <submittedName>
        <fullName evidence="3">Uncharacterized protein</fullName>
    </submittedName>
</protein>
<feature type="region of interest" description="Disordered" evidence="2">
    <location>
        <begin position="168"/>
        <end position="224"/>
    </location>
</feature>